<dbReference type="PANTHER" id="PTHR32002:SF74">
    <property type="entry name" value="OS02G0136000 PROTEIN"/>
    <property type="match status" value="1"/>
</dbReference>
<dbReference type="AlphaFoldDB" id="A0A0D3F0E9"/>
<name>A0A0D3F0E9_9ORYZ</name>
<reference evidence="2" key="1">
    <citation type="journal article" date="2009" name="Rice">
        <title>De Novo Next Generation Sequencing of Plant Genomes.</title>
        <authorList>
            <person name="Rounsley S."/>
            <person name="Marri P.R."/>
            <person name="Yu Y."/>
            <person name="He R."/>
            <person name="Sisneros N."/>
            <person name="Goicoechea J.L."/>
            <person name="Lee S.J."/>
            <person name="Angelova A."/>
            <person name="Kudrna D."/>
            <person name="Luo M."/>
            <person name="Affourtit J."/>
            <person name="Desany B."/>
            <person name="Knight J."/>
            <person name="Niazi F."/>
            <person name="Egholm M."/>
            <person name="Wing R.A."/>
        </authorList>
    </citation>
    <scope>NUCLEOTIDE SEQUENCE [LARGE SCALE GENOMIC DNA]</scope>
    <source>
        <strain evidence="2">cv. IRGC 105608</strain>
    </source>
</reference>
<keyword evidence="3" id="KW-1185">Reference proteome</keyword>
<evidence type="ECO:0000313" key="2">
    <source>
        <dbReference type="EnsemblPlants" id="OBART02G03000.1"/>
    </source>
</evidence>
<dbReference type="STRING" id="65489.A0A0D3F0E9"/>
<sequence>MDGAWTDSITRVFPVGGAAAADEQGLLARAFDAGAPEWTPNVQCYGSGEYARISYALIYDIQGSLALPILDPDDASSPLAVLELVTTAPLLRVSGEVANLCNALHAVSLRGAGICNRAAETWVRCRSGGDATEKAALTTTGAPLHIAATAAAAGQRRRSGAGGRRRCPLGSAETVATREGEVGVVAWASSGLPTLGWAPAGSKADADAAERGESREKR</sequence>
<proteinExistence type="predicted"/>
<accession>A0A0D3F0E9</accession>
<evidence type="ECO:0000313" key="3">
    <source>
        <dbReference type="Proteomes" id="UP000026960"/>
    </source>
</evidence>
<feature type="compositionally biased region" description="Basic and acidic residues" evidence="1">
    <location>
        <begin position="204"/>
        <end position="218"/>
    </location>
</feature>
<dbReference type="GO" id="GO:0003700">
    <property type="term" value="F:DNA-binding transcription factor activity"/>
    <property type="evidence" value="ECO:0007669"/>
    <property type="project" value="InterPro"/>
</dbReference>
<dbReference type="Proteomes" id="UP000026960">
    <property type="component" value="Chromosome 2"/>
</dbReference>
<evidence type="ECO:0000256" key="1">
    <source>
        <dbReference type="SAM" id="MobiDB-lite"/>
    </source>
</evidence>
<dbReference type="Gramene" id="OBART02G03000.1">
    <property type="protein sequence ID" value="OBART02G03000.1"/>
    <property type="gene ID" value="OBART02G03000"/>
</dbReference>
<dbReference type="PANTHER" id="PTHR32002">
    <property type="entry name" value="PROTEIN NLP8"/>
    <property type="match status" value="1"/>
</dbReference>
<dbReference type="PaxDb" id="65489-OBART02G03000.1"/>
<dbReference type="InterPro" id="IPR045012">
    <property type="entry name" value="NLP"/>
</dbReference>
<organism evidence="2">
    <name type="scientific">Oryza barthii</name>
    <dbReference type="NCBI Taxonomy" id="65489"/>
    <lineage>
        <taxon>Eukaryota</taxon>
        <taxon>Viridiplantae</taxon>
        <taxon>Streptophyta</taxon>
        <taxon>Embryophyta</taxon>
        <taxon>Tracheophyta</taxon>
        <taxon>Spermatophyta</taxon>
        <taxon>Magnoliopsida</taxon>
        <taxon>Liliopsida</taxon>
        <taxon>Poales</taxon>
        <taxon>Poaceae</taxon>
        <taxon>BOP clade</taxon>
        <taxon>Oryzoideae</taxon>
        <taxon>Oryzeae</taxon>
        <taxon>Oryzinae</taxon>
        <taxon>Oryza</taxon>
    </lineage>
</organism>
<protein>
    <submittedName>
        <fullName evidence="2">Uncharacterized protein</fullName>
    </submittedName>
</protein>
<reference evidence="2" key="2">
    <citation type="submission" date="2015-03" db="UniProtKB">
        <authorList>
            <consortium name="EnsemblPlants"/>
        </authorList>
    </citation>
    <scope>IDENTIFICATION</scope>
</reference>
<dbReference type="HOGENOM" id="CLU_1135096_0_0_1"/>
<dbReference type="EnsemblPlants" id="OBART02G03000.1">
    <property type="protein sequence ID" value="OBART02G03000.1"/>
    <property type="gene ID" value="OBART02G03000"/>
</dbReference>
<dbReference type="eggNOG" id="ENOG502QQ6H">
    <property type="taxonomic scope" value="Eukaryota"/>
</dbReference>
<feature type="region of interest" description="Disordered" evidence="1">
    <location>
        <begin position="192"/>
        <end position="218"/>
    </location>
</feature>